<name>A0A6C0LXV4_9ZZZZ</name>
<sequence length="188" mass="22455">MDTNKQIQIEGQSNRYFIKKVNREKRQELLTSIPKHEFLDDFELPSTQMSIVQMIYLTQEDPLYAKEISCVKQKIRTKMNSYSHQDKLKNRFCFETQLTCNDIYELILSSKGKCYYCNINFVIHYVKYRDTTQWTLERIDNDIGHCKSNCVIACLQCNLQRRNRNMQKFKTSKSLVIVRKDLEICQPI</sequence>
<organism evidence="1">
    <name type="scientific">viral metagenome</name>
    <dbReference type="NCBI Taxonomy" id="1070528"/>
    <lineage>
        <taxon>unclassified sequences</taxon>
        <taxon>metagenomes</taxon>
        <taxon>organismal metagenomes</taxon>
    </lineage>
</organism>
<accession>A0A6C0LXV4</accession>
<protein>
    <submittedName>
        <fullName evidence="1">Uncharacterized protein</fullName>
    </submittedName>
</protein>
<evidence type="ECO:0000313" key="1">
    <source>
        <dbReference type="EMBL" id="QHU34072.1"/>
    </source>
</evidence>
<reference evidence="1" key="1">
    <citation type="journal article" date="2020" name="Nature">
        <title>Giant virus diversity and host interactions through global metagenomics.</title>
        <authorList>
            <person name="Schulz F."/>
            <person name="Roux S."/>
            <person name="Paez-Espino D."/>
            <person name="Jungbluth S."/>
            <person name="Walsh D.A."/>
            <person name="Denef V.J."/>
            <person name="McMahon K.D."/>
            <person name="Konstantinidis K.T."/>
            <person name="Eloe-Fadrosh E.A."/>
            <person name="Kyrpides N.C."/>
            <person name="Woyke T."/>
        </authorList>
    </citation>
    <scope>NUCLEOTIDE SEQUENCE</scope>
    <source>
        <strain evidence="1">GVMAG-S-1016713-123</strain>
    </source>
</reference>
<dbReference type="AlphaFoldDB" id="A0A6C0LXV4"/>
<dbReference type="Gene3D" id="3.30.40.220">
    <property type="match status" value="1"/>
</dbReference>
<dbReference type="EMBL" id="MN740567">
    <property type="protein sequence ID" value="QHU34072.1"/>
    <property type="molecule type" value="Genomic_DNA"/>
</dbReference>
<proteinExistence type="predicted"/>